<reference evidence="1" key="1">
    <citation type="submission" date="2018-02" db="EMBL/GenBank/DDBJ databases">
        <authorList>
            <person name="Cohen D.B."/>
            <person name="Kent A.D."/>
        </authorList>
    </citation>
    <scope>NUCLEOTIDE SEQUENCE</scope>
</reference>
<dbReference type="CDD" id="cd09272">
    <property type="entry name" value="RNase_HI_RT_Ty1"/>
    <property type="match status" value="1"/>
</dbReference>
<name>A0A2N9HLL9_FAGSY</name>
<accession>A0A2N9HLL9</accession>
<evidence type="ECO:0008006" key="2">
    <source>
        <dbReference type="Google" id="ProtNLM"/>
    </source>
</evidence>
<dbReference type="PANTHER" id="PTHR11439:SF467">
    <property type="entry name" value="INTEGRASE CATALYTIC DOMAIN-CONTAINING PROTEIN"/>
    <property type="match status" value="1"/>
</dbReference>
<dbReference type="AlphaFoldDB" id="A0A2N9HLL9"/>
<sequence>MSKVPYASAIGSLMYAMVCTRPDIAHAVGVVSRYMSNPGKQHWEAVKWILRYLKEAEYVVVTEVGKEMVWLQGFLEELGQRQKKGILHSDSQSAIFLAKNPTFHYRTKHIQLRYHFICSLLDGGQLTLEKILGAKNPADMLTKGVTIEKLKLCSTSVVSKWEIVGYVEPGATHGTIAYATRWFELSACTSWITLEYIAASWKEQKKRRSVEAQSRKIYWLRKSSGWLRRSASWIHRRTDWLYKSAGLLSRNASWIRMRTEWLRRSAGWHCSDLMVTCDEFYDDGLVMTLWWFYDDGLVVPYGGF</sequence>
<organism evidence="1">
    <name type="scientific">Fagus sylvatica</name>
    <name type="common">Beechnut</name>
    <dbReference type="NCBI Taxonomy" id="28930"/>
    <lineage>
        <taxon>Eukaryota</taxon>
        <taxon>Viridiplantae</taxon>
        <taxon>Streptophyta</taxon>
        <taxon>Embryophyta</taxon>
        <taxon>Tracheophyta</taxon>
        <taxon>Spermatophyta</taxon>
        <taxon>Magnoliopsida</taxon>
        <taxon>eudicotyledons</taxon>
        <taxon>Gunneridae</taxon>
        <taxon>Pentapetalae</taxon>
        <taxon>rosids</taxon>
        <taxon>fabids</taxon>
        <taxon>Fagales</taxon>
        <taxon>Fagaceae</taxon>
        <taxon>Fagus</taxon>
    </lineage>
</organism>
<protein>
    <recommendedName>
        <fullName evidence="2">Reverse transcriptase Ty1/copia-type domain-containing protein</fullName>
    </recommendedName>
</protein>
<proteinExistence type="predicted"/>
<dbReference type="EMBL" id="OIVN01003643">
    <property type="protein sequence ID" value="SPD12620.1"/>
    <property type="molecule type" value="Genomic_DNA"/>
</dbReference>
<dbReference type="PANTHER" id="PTHR11439">
    <property type="entry name" value="GAG-POL-RELATED RETROTRANSPOSON"/>
    <property type="match status" value="1"/>
</dbReference>
<gene>
    <name evidence="1" type="ORF">FSB_LOCUS40502</name>
</gene>
<evidence type="ECO:0000313" key="1">
    <source>
        <dbReference type="EMBL" id="SPD12620.1"/>
    </source>
</evidence>